<name>A0A655TEN0_VIBCL</name>
<dbReference type="Proteomes" id="UP000041770">
    <property type="component" value="Unassembled WGS sequence"/>
</dbReference>
<evidence type="ECO:0000313" key="3">
    <source>
        <dbReference type="Proteomes" id="UP000041770"/>
    </source>
</evidence>
<accession>A0A655TEN0</accession>
<dbReference type="EMBL" id="CWOW01000010">
    <property type="protein sequence ID" value="CSA69758.1"/>
    <property type="molecule type" value="Genomic_DNA"/>
</dbReference>
<protein>
    <submittedName>
        <fullName evidence="2">Uncharacterized protein</fullName>
    </submittedName>
</protein>
<sequence>MLPRDFVLHSALATVLQQAARDVSDPLDLQQDGINFFFDSARISTKLKTN</sequence>
<reference evidence="3 4" key="1">
    <citation type="submission" date="2015-07" db="EMBL/GenBank/DDBJ databases">
        <authorList>
            <consortium name="Pathogen Informatics"/>
        </authorList>
    </citation>
    <scope>NUCLEOTIDE SEQUENCE [LARGE SCALE GENOMIC DNA]</scope>
    <source>
        <strain evidence="2 3">A316</strain>
        <strain evidence="1 4">A51</strain>
    </source>
</reference>
<dbReference type="AlphaFoldDB" id="A0A655TEN0"/>
<dbReference type="EMBL" id="CWQY01000004">
    <property type="protein sequence ID" value="CSC23688.1"/>
    <property type="molecule type" value="Genomic_DNA"/>
</dbReference>
<evidence type="ECO:0000313" key="2">
    <source>
        <dbReference type="EMBL" id="CSC23688.1"/>
    </source>
</evidence>
<evidence type="ECO:0000313" key="1">
    <source>
        <dbReference type="EMBL" id="CSA69758.1"/>
    </source>
</evidence>
<dbReference type="Proteomes" id="UP000044806">
    <property type="component" value="Unassembled WGS sequence"/>
</dbReference>
<organism evidence="2 3">
    <name type="scientific">Vibrio cholerae</name>
    <dbReference type="NCBI Taxonomy" id="666"/>
    <lineage>
        <taxon>Bacteria</taxon>
        <taxon>Pseudomonadati</taxon>
        <taxon>Pseudomonadota</taxon>
        <taxon>Gammaproteobacteria</taxon>
        <taxon>Vibrionales</taxon>
        <taxon>Vibrionaceae</taxon>
        <taxon>Vibrio</taxon>
    </lineage>
</organism>
<gene>
    <name evidence="1" type="ORF">ERS013165_02215</name>
    <name evidence="2" type="ORF">ERS013200_00913</name>
</gene>
<evidence type="ECO:0000313" key="4">
    <source>
        <dbReference type="Proteomes" id="UP000044806"/>
    </source>
</evidence>
<proteinExistence type="predicted"/>